<organism evidence="2 3">
    <name type="scientific">Mucilaginibacter jinjuensis</name>
    <dbReference type="NCBI Taxonomy" id="1176721"/>
    <lineage>
        <taxon>Bacteria</taxon>
        <taxon>Pseudomonadati</taxon>
        <taxon>Bacteroidota</taxon>
        <taxon>Sphingobacteriia</taxon>
        <taxon>Sphingobacteriales</taxon>
        <taxon>Sphingobacteriaceae</taxon>
        <taxon>Mucilaginibacter</taxon>
    </lineage>
</organism>
<keyword evidence="1" id="KW-0812">Transmembrane</keyword>
<protein>
    <recommendedName>
        <fullName evidence="4">Subunit length determinant protein</fullName>
    </recommendedName>
</protein>
<accession>A0ABY7T5X5</accession>
<dbReference type="EMBL" id="CP117167">
    <property type="protein sequence ID" value="WCT11880.1"/>
    <property type="molecule type" value="Genomic_DNA"/>
</dbReference>
<dbReference type="Proteomes" id="UP001216139">
    <property type="component" value="Chromosome"/>
</dbReference>
<evidence type="ECO:0000313" key="2">
    <source>
        <dbReference type="EMBL" id="WCT11880.1"/>
    </source>
</evidence>
<feature type="transmembrane region" description="Helical" evidence="1">
    <location>
        <begin position="27"/>
        <end position="47"/>
    </location>
</feature>
<evidence type="ECO:0000313" key="3">
    <source>
        <dbReference type="Proteomes" id="UP001216139"/>
    </source>
</evidence>
<keyword evidence="3" id="KW-1185">Reference proteome</keyword>
<reference evidence="2 3" key="1">
    <citation type="submission" date="2023-02" db="EMBL/GenBank/DDBJ databases">
        <title>Genome sequence of Mucilaginibacter jinjuensis strain KACC 16571.</title>
        <authorList>
            <person name="Kim S."/>
            <person name="Heo J."/>
            <person name="Kwon S.-W."/>
        </authorList>
    </citation>
    <scope>NUCLEOTIDE SEQUENCE [LARGE SCALE GENOMIC DNA]</scope>
    <source>
        <strain evidence="2 3">KACC 16571</strain>
    </source>
</reference>
<proteinExistence type="predicted"/>
<name>A0ABY7T5X5_9SPHI</name>
<dbReference type="PANTHER" id="PTHR32309:SF13">
    <property type="entry name" value="FERRIC ENTEROBACTIN TRANSPORT PROTEIN FEPE"/>
    <property type="match status" value="1"/>
</dbReference>
<feature type="transmembrane region" description="Helical" evidence="1">
    <location>
        <begin position="316"/>
        <end position="337"/>
    </location>
</feature>
<dbReference type="InterPro" id="IPR050445">
    <property type="entry name" value="Bact_polysacc_biosynth/exp"/>
</dbReference>
<keyword evidence="1" id="KW-0472">Membrane</keyword>
<evidence type="ECO:0000256" key="1">
    <source>
        <dbReference type="SAM" id="Phobius"/>
    </source>
</evidence>
<dbReference type="PANTHER" id="PTHR32309">
    <property type="entry name" value="TYROSINE-PROTEIN KINASE"/>
    <property type="match status" value="1"/>
</dbReference>
<sequence length="344" mass="38243">MPGDKDQNAIKDWRAIAVNTLKYLLKYWYLIILGAVLGGAIGFIKVYKKKPVYISTFNFVLSTDQKDRNAFAGLASQLGFDGITSSPDNIFSGDNIIELFKSRKLIGSALQSVVDSASHQTLLNYIVQNEYPRIYKNLGPFSQNPATYSPIKTKLYRRIITEVGLSFTVFKKDKKLIFYLISASSTNPNIAYYVSKYMLGETSDYFIDTKTKVAATTVKLLQHEADSLAGVLSGTAINTAATIDRTYNLNPSLSIQRSGLMFSQAKVTAFSGAYAEVMRNLEVAKINLQKETPLYRIIDEPELPLIAEPTGKTKHVLITTIIGFILITLLLGGDYLYKNLNAHN</sequence>
<keyword evidence="1" id="KW-1133">Transmembrane helix</keyword>
<gene>
    <name evidence="2" type="ORF">PQO05_24410</name>
</gene>
<dbReference type="RefSeq" id="WP_273630076.1">
    <property type="nucleotide sequence ID" value="NZ_CP117167.1"/>
</dbReference>
<evidence type="ECO:0008006" key="4">
    <source>
        <dbReference type="Google" id="ProtNLM"/>
    </source>
</evidence>